<keyword evidence="5" id="KW-1185">Reference proteome</keyword>
<dbReference type="GO" id="GO:0044594">
    <property type="term" value="F:17-beta-hydroxysteroid dehydrogenase (NAD+) activity"/>
    <property type="evidence" value="ECO:0007669"/>
    <property type="project" value="TreeGrafter"/>
</dbReference>
<evidence type="ECO:0000313" key="4">
    <source>
        <dbReference type="EMBL" id="GIL53055.1"/>
    </source>
</evidence>
<dbReference type="Pfam" id="PF22622">
    <property type="entry name" value="MFE-2_hydrat-2_N"/>
    <property type="match status" value="1"/>
</dbReference>
<dbReference type="CDD" id="cd03448">
    <property type="entry name" value="HDE_HSD"/>
    <property type="match status" value="1"/>
</dbReference>
<feature type="compositionally biased region" description="Low complexity" evidence="1">
    <location>
        <begin position="284"/>
        <end position="298"/>
    </location>
</feature>
<dbReference type="Pfam" id="PF01575">
    <property type="entry name" value="MaoC_dehydratas"/>
    <property type="match status" value="1"/>
</dbReference>
<dbReference type="Gene3D" id="3.10.129.10">
    <property type="entry name" value="Hotdog Thioesterase"/>
    <property type="match status" value="1"/>
</dbReference>
<dbReference type="SUPFAM" id="SSF54637">
    <property type="entry name" value="Thioesterase/thiol ester dehydrase-isomerase"/>
    <property type="match status" value="2"/>
</dbReference>
<dbReference type="GO" id="GO:0005777">
    <property type="term" value="C:peroxisome"/>
    <property type="evidence" value="ECO:0007669"/>
    <property type="project" value="TreeGrafter"/>
</dbReference>
<feature type="region of interest" description="Disordered" evidence="1">
    <location>
        <begin position="171"/>
        <end position="192"/>
    </location>
</feature>
<dbReference type="InterPro" id="IPR029069">
    <property type="entry name" value="HotDog_dom_sf"/>
</dbReference>
<protein>
    <recommendedName>
        <fullName evidence="6">MaoC-like domain-containing protein</fullName>
    </recommendedName>
</protein>
<name>A0A8J4B2Y7_9CHLO</name>
<evidence type="ECO:0000259" key="3">
    <source>
        <dbReference type="Pfam" id="PF22622"/>
    </source>
</evidence>
<evidence type="ECO:0000259" key="2">
    <source>
        <dbReference type="Pfam" id="PF01575"/>
    </source>
</evidence>
<dbReference type="Proteomes" id="UP000747399">
    <property type="component" value="Unassembled WGS sequence"/>
</dbReference>
<dbReference type="GO" id="GO:0006635">
    <property type="term" value="P:fatty acid beta-oxidation"/>
    <property type="evidence" value="ECO:0007669"/>
    <property type="project" value="TreeGrafter"/>
</dbReference>
<dbReference type="PANTHER" id="PTHR13078:SF56">
    <property type="entry name" value="PEROXISOMAL MULTIFUNCTIONAL ENZYME TYPE 2"/>
    <property type="match status" value="1"/>
</dbReference>
<feature type="compositionally biased region" description="Low complexity" evidence="1">
    <location>
        <begin position="314"/>
        <end position="331"/>
    </location>
</feature>
<dbReference type="AlphaFoldDB" id="A0A8J4B2Y7"/>
<gene>
    <name evidence="4" type="ORF">Vafri_8748</name>
</gene>
<organism evidence="4 5">
    <name type="scientific">Volvox africanus</name>
    <dbReference type="NCBI Taxonomy" id="51714"/>
    <lineage>
        <taxon>Eukaryota</taxon>
        <taxon>Viridiplantae</taxon>
        <taxon>Chlorophyta</taxon>
        <taxon>core chlorophytes</taxon>
        <taxon>Chlorophyceae</taxon>
        <taxon>CS clade</taxon>
        <taxon>Chlamydomonadales</taxon>
        <taxon>Volvocaceae</taxon>
        <taxon>Volvox</taxon>
    </lineage>
</organism>
<feature type="region of interest" description="Disordered" evidence="1">
    <location>
        <begin position="282"/>
        <end position="331"/>
    </location>
</feature>
<dbReference type="GO" id="GO:0003857">
    <property type="term" value="F:(3S)-3-hydroxyacyl-CoA dehydrogenase (NAD+) activity"/>
    <property type="evidence" value="ECO:0007669"/>
    <property type="project" value="TreeGrafter"/>
</dbReference>
<feature type="domain" description="MaoC-like" evidence="2">
    <location>
        <begin position="178"/>
        <end position="282"/>
    </location>
</feature>
<dbReference type="GO" id="GO:0004300">
    <property type="term" value="F:enoyl-CoA hydratase activity"/>
    <property type="evidence" value="ECO:0007669"/>
    <property type="project" value="TreeGrafter"/>
</dbReference>
<evidence type="ECO:0008006" key="6">
    <source>
        <dbReference type="Google" id="ProtNLM"/>
    </source>
</evidence>
<feature type="domain" description="Peroxisomal multifunctional enzyme type 2-like N-terminal" evidence="3">
    <location>
        <begin position="28"/>
        <end position="157"/>
    </location>
</feature>
<comment type="caution">
    <text evidence="4">The sequence shown here is derived from an EMBL/GenBank/DDBJ whole genome shotgun (WGS) entry which is preliminary data.</text>
</comment>
<dbReference type="InterPro" id="IPR054357">
    <property type="entry name" value="MFE-2_N"/>
</dbReference>
<feature type="compositionally biased region" description="Low complexity" evidence="1">
    <location>
        <begin position="171"/>
        <end position="181"/>
    </location>
</feature>
<sequence>MDEAIEDADGRIDINSLKSRRLGTYTHTYTQRDAMLYALSLGCTAASGLRYVYEGAEDFAVLPTYSIVAAHPSLQLVPLESYLPGGFDRAAALHGEHFLELLGPPLPPGGGRLVTRPQLVDMQAKGNGLVVVLRTVTIDADSGHDLAINEFTTFILGKGGIRTPWTPAPRSPAAVAANNPPNRTPDASASFTTSPDQAALYRLSGDYNPLHIDPRVSSRVGFPQPILHGLCTLGVSVRLVLRLMGGDDPRRLRSVKVRFSKHVLPRETLRVEMWVEQPLTGTHQQQQQQNQQQRQQQRGQKEQQVEGVGGRGDAAGSTTSPGGASAAPTSGSGSIKVIFRTWVVERNVLAISNAAVELLPPFISTNTTTMTTTTTRMSAEEVLLPPQPSVAAKAAVAAVAAKAAVAPVARL</sequence>
<dbReference type="EMBL" id="BNCO01000014">
    <property type="protein sequence ID" value="GIL53055.1"/>
    <property type="molecule type" value="Genomic_DNA"/>
</dbReference>
<accession>A0A8J4B2Y7</accession>
<reference evidence="4" key="1">
    <citation type="journal article" date="2021" name="Proc. Natl. Acad. Sci. U.S.A.">
        <title>Three genomes in the algal genus Volvox reveal the fate of a haploid sex-determining region after a transition to homothallism.</title>
        <authorList>
            <person name="Yamamoto K."/>
            <person name="Hamaji T."/>
            <person name="Kawai-Toyooka H."/>
            <person name="Matsuzaki R."/>
            <person name="Takahashi F."/>
            <person name="Nishimura Y."/>
            <person name="Kawachi M."/>
            <person name="Noguchi H."/>
            <person name="Minakuchi Y."/>
            <person name="Umen J.G."/>
            <person name="Toyoda A."/>
            <person name="Nozaki H."/>
        </authorList>
    </citation>
    <scope>NUCLEOTIDE SEQUENCE</scope>
    <source>
        <strain evidence="4">NIES-3780</strain>
    </source>
</reference>
<evidence type="ECO:0000313" key="5">
    <source>
        <dbReference type="Proteomes" id="UP000747399"/>
    </source>
</evidence>
<dbReference type="PANTHER" id="PTHR13078">
    <property type="entry name" value="PEROXISOMAL MULTIFUNCTIONAL ENZYME TYPE 2-RELATED"/>
    <property type="match status" value="1"/>
</dbReference>
<proteinExistence type="predicted"/>
<evidence type="ECO:0000256" key="1">
    <source>
        <dbReference type="SAM" id="MobiDB-lite"/>
    </source>
</evidence>
<dbReference type="InterPro" id="IPR002539">
    <property type="entry name" value="MaoC-like_dom"/>
</dbReference>